<protein>
    <submittedName>
        <fullName evidence="1">Uncharacterized protein</fullName>
    </submittedName>
</protein>
<dbReference type="AlphaFoldDB" id="A0AA36D390"/>
<accession>A0AA36D390</accession>
<evidence type="ECO:0000313" key="1">
    <source>
        <dbReference type="EMBL" id="CAJ0580297.1"/>
    </source>
</evidence>
<organism evidence="1 2">
    <name type="scientific">Mesorhabditis spiculigera</name>
    <dbReference type="NCBI Taxonomy" id="96644"/>
    <lineage>
        <taxon>Eukaryota</taxon>
        <taxon>Metazoa</taxon>
        <taxon>Ecdysozoa</taxon>
        <taxon>Nematoda</taxon>
        <taxon>Chromadorea</taxon>
        <taxon>Rhabditida</taxon>
        <taxon>Rhabditina</taxon>
        <taxon>Rhabditomorpha</taxon>
        <taxon>Rhabditoidea</taxon>
        <taxon>Rhabditidae</taxon>
        <taxon>Mesorhabditinae</taxon>
        <taxon>Mesorhabditis</taxon>
    </lineage>
</organism>
<keyword evidence="2" id="KW-1185">Reference proteome</keyword>
<dbReference type="EMBL" id="CATQJA010002659">
    <property type="protein sequence ID" value="CAJ0580297.1"/>
    <property type="molecule type" value="Genomic_DNA"/>
</dbReference>
<feature type="non-terminal residue" evidence="1">
    <location>
        <position position="122"/>
    </location>
</feature>
<name>A0AA36D390_9BILA</name>
<dbReference type="Proteomes" id="UP001177023">
    <property type="component" value="Unassembled WGS sequence"/>
</dbReference>
<dbReference type="InterPro" id="IPR032710">
    <property type="entry name" value="NTF2-like_dom_sf"/>
</dbReference>
<dbReference type="SUPFAM" id="SSF54427">
    <property type="entry name" value="NTF2-like"/>
    <property type="match status" value="1"/>
</dbReference>
<comment type="caution">
    <text evidence="1">The sequence shown here is derived from an EMBL/GenBank/DDBJ whole genome shotgun (WGS) entry which is preliminary data.</text>
</comment>
<reference evidence="1" key="1">
    <citation type="submission" date="2023-06" db="EMBL/GenBank/DDBJ databases">
        <authorList>
            <person name="Delattre M."/>
        </authorList>
    </citation>
    <scope>NUCLEOTIDE SEQUENCE</scope>
    <source>
        <strain evidence="1">AF72</strain>
    </source>
</reference>
<proteinExistence type="predicted"/>
<sequence length="122" mass="14270">MSLQSILAPHLATFRDTAKDFDIERSLSFYTQDALMINIVGKTVQQGHKELHEVFTECSKNSDWKPSYSEEEFIGGDELIKYSFLCTLHKDGKEMMKLYCVQYWRKQADSSFKIELETYSYS</sequence>
<dbReference type="Gene3D" id="3.10.450.50">
    <property type="match status" value="1"/>
</dbReference>
<evidence type="ECO:0000313" key="2">
    <source>
        <dbReference type="Proteomes" id="UP001177023"/>
    </source>
</evidence>
<gene>
    <name evidence="1" type="ORF">MSPICULIGERA_LOCUS18495</name>
</gene>